<name>A0A4V4HTE9_9HELO</name>
<dbReference type="Proteomes" id="UP000308671">
    <property type="component" value="Unassembled WGS sequence"/>
</dbReference>
<evidence type="ECO:0000313" key="2">
    <source>
        <dbReference type="EMBL" id="THV45186.1"/>
    </source>
</evidence>
<keyword evidence="3" id="KW-1185">Reference proteome</keyword>
<evidence type="ECO:0000313" key="3">
    <source>
        <dbReference type="Proteomes" id="UP000308671"/>
    </source>
</evidence>
<protein>
    <submittedName>
        <fullName evidence="2">Uncharacterized protein</fullName>
    </submittedName>
</protein>
<sequence>MRNPDPQQPPTPKLSSRAAKIISTRVRNPRCGFLVSKLSPRQSSGLCRMACWLTYHNLNTFQQRLRSFMTIRDPGRGKPRPVILRTLQPSCSNSPNLQPAVAAARQAKNI</sequence>
<reference evidence="2 3" key="1">
    <citation type="submission" date="2017-12" db="EMBL/GenBank/DDBJ databases">
        <title>Comparative genomics of Botrytis spp.</title>
        <authorList>
            <person name="Valero-Jimenez C.A."/>
            <person name="Tapia P."/>
            <person name="Veloso J."/>
            <person name="Silva-Moreno E."/>
            <person name="Staats M."/>
            <person name="Valdes J.H."/>
            <person name="Van Kan J.A.L."/>
        </authorList>
    </citation>
    <scope>NUCLEOTIDE SEQUENCE [LARGE SCALE GENOMIC DNA]</scope>
    <source>
        <strain evidence="2 3">MUCL435</strain>
    </source>
</reference>
<organism evidence="2 3">
    <name type="scientific">Botrytis galanthina</name>
    <dbReference type="NCBI Taxonomy" id="278940"/>
    <lineage>
        <taxon>Eukaryota</taxon>
        <taxon>Fungi</taxon>
        <taxon>Dikarya</taxon>
        <taxon>Ascomycota</taxon>
        <taxon>Pezizomycotina</taxon>
        <taxon>Leotiomycetes</taxon>
        <taxon>Helotiales</taxon>
        <taxon>Sclerotiniaceae</taxon>
        <taxon>Botrytis</taxon>
    </lineage>
</organism>
<proteinExistence type="predicted"/>
<dbReference type="AlphaFoldDB" id="A0A4V4HTE9"/>
<comment type="caution">
    <text evidence="2">The sequence shown here is derived from an EMBL/GenBank/DDBJ whole genome shotgun (WGS) entry which is preliminary data.</text>
</comment>
<dbReference type="EMBL" id="PQXL01000518">
    <property type="protein sequence ID" value="THV45186.1"/>
    <property type="molecule type" value="Genomic_DNA"/>
</dbReference>
<gene>
    <name evidence="2" type="ORF">BGAL_0519g00030</name>
</gene>
<feature type="region of interest" description="Disordered" evidence="1">
    <location>
        <begin position="87"/>
        <end position="110"/>
    </location>
</feature>
<dbReference type="OrthoDB" id="10335672at2759"/>
<evidence type="ECO:0000256" key="1">
    <source>
        <dbReference type="SAM" id="MobiDB-lite"/>
    </source>
</evidence>
<feature type="compositionally biased region" description="Polar residues" evidence="1">
    <location>
        <begin position="87"/>
        <end position="97"/>
    </location>
</feature>
<accession>A0A4V4HTE9</accession>